<reference evidence="12" key="1">
    <citation type="submission" date="2025-08" db="UniProtKB">
        <authorList>
            <consortium name="RefSeq"/>
        </authorList>
    </citation>
    <scope>IDENTIFICATION</scope>
</reference>
<dbReference type="InterPro" id="IPR056198">
    <property type="entry name" value="LBD_receptor"/>
</dbReference>
<keyword evidence="3 8" id="KW-0812">Transmembrane</keyword>
<keyword evidence="11" id="KW-1185">Reference proteome</keyword>
<evidence type="ECO:0000256" key="4">
    <source>
        <dbReference type="ARBA" id="ARBA00022989"/>
    </source>
</evidence>
<name>A0AB39YWH8_DROSZ</name>
<evidence type="ECO:0000313" key="12">
    <source>
        <dbReference type="RefSeq" id="XP_016923088.2"/>
    </source>
</evidence>
<dbReference type="Pfam" id="PF24061">
    <property type="entry name" value="LBD_receptor"/>
    <property type="match status" value="1"/>
</dbReference>
<feature type="domain" description="Putative ionotropic receptor ligand binding" evidence="10">
    <location>
        <begin position="21"/>
        <end position="203"/>
    </location>
</feature>
<dbReference type="InterPro" id="IPR052192">
    <property type="entry name" value="Insect_Ionotropic_Sensory_Rcpt"/>
</dbReference>
<evidence type="ECO:0000256" key="6">
    <source>
        <dbReference type="ARBA" id="ARBA00023170"/>
    </source>
</evidence>
<dbReference type="PANTHER" id="PTHR42643:SF37">
    <property type="entry name" value="IONOTROPIC RECEPTOR 11A-RELATED"/>
    <property type="match status" value="1"/>
</dbReference>
<keyword evidence="2" id="KW-1003">Cell membrane</keyword>
<dbReference type="RefSeq" id="XP_016923088.2">
    <property type="nucleotide sequence ID" value="XM_017067599.3"/>
</dbReference>
<organism evidence="11 12">
    <name type="scientific">Drosophila suzukii</name>
    <name type="common">Spotted-wing drosophila fruit fly</name>
    <dbReference type="NCBI Taxonomy" id="28584"/>
    <lineage>
        <taxon>Eukaryota</taxon>
        <taxon>Metazoa</taxon>
        <taxon>Ecdysozoa</taxon>
        <taxon>Arthropoda</taxon>
        <taxon>Hexapoda</taxon>
        <taxon>Insecta</taxon>
        <taxon>Pterygota</taxon>
        <taxon>Neoptera</taxon>
        <taxon>Endopterygota</taxon>
        <taxon>Diptera</taxon>
        <taxon>Brachycera</taxon>
        <taxon>Muscomorpha</taxon>
        <taxon>Ephydroidea</taxon>
        <taxon>Drosophilidae</taxon>
        <taxon>Drosophila</taxon>
        <taxon>Sophophora</taxon>
    </lineage>
</organism>
<keyword evidence="9" id="KW-0732">Signal</keyword>
<evidence type="ECO:0000256" key="3">
    <source>
        <dbReference type="ARBA" id="ARBA00022692"/>
    </source>
</evidence>
<keyword evidence="4 8" id="KW-1133">Transmembrane helix</keyword>
<dbReference type="Proteomes" id="UP001652628">
    <property type="component" value="Chromosome X"/>
</dbReference>
<dbReference type="CTD" id="31686"/>
<evidence type="ECO:0000256" key="7">
    <source>
        <dbReference type="ARBA" id="ARBA00023180"/>
    </source>
</evidence>
<feature type="signal peptide" evidence="9">
    <location>
        <begin position="1"/>
        <end position="17"/>
    </location>
</feature>
<sequence>MLRYLWLLMGLRTLAMGALHPPEPEAIVPLVAAALKILEEQVSPSQSTLAVMELIRKDESRDHLQEELMTTILSEVGISMALRTFHKPPIEVPASYVVFLVNSAQAFNTLSFQFTDKHSTREYNFLILLTRRMASRADRLQVLRDISKTCVKLHTLNVILLTQKRNGTVLIYAYRMFNKNCDLKVNLELIDRFENDSFMYGHTARSFDRGLSSLSGCPLRVSWYPLAPFVFFKGNSSDPEERSQLWRLSGIDGELIKLLAEIFHFRILLEEPCNKCLSPDIGDSCSGCFDQVIYSNSSILIGAMSGSHQHRSQFSFTCSYHQSSLVFILHMSSQFGAVAQLAVPFCGTVWLALVVSGILVVLVVWLRKRFVCGNSDWASHALQVLTTLMGNPLETRSLPRSCRIRILYAAWLLLVLVLRVVYQGKLYDSFRLPYNKPLPTEISELIRGNYTLINQEYLDYYPRNLTVLTRNGSKDRFDYIQDHGEDARVTTTSLIASMMFYNLRHWHTSRLTHIREHIFLYQLVIYLRRHSLLKFAFDRKIKQLQSAGIIGYLVREFDSSLYAKPYEEHYEVTPIPLNSFCGLYYVSSILLTAALVAFSLELLSLRVNWLRRLFE</sequence>
<keyword evidence="5 8" id="KW-0472">Membrane</keyword>
<accession>A0AB39YWH8</accession>
<keyword evidence="6" id="KW-0675">Receptor</keyword>
<dbReference type="GeneID" id="108004648"/>
<evidence type="ECO:0000256" key="2">
    <source>
        <dbReference type="ARBA" id="ARBA00022475"/>
    </source>
</evidence>
<evidence type="ECO:0000256" key="5">
    <source>
        <dbReference type="ARBA" id="ARBA00023136"/>
    </source>
</evidence>
<dbReference type="Gene3D" id="1.10.287.70">
    <property type="match status" value="1"/>
</dbReference>
<evidence type="ECO:0000256" key="9">
    <source>
        <dbReference type="SAM" id="SignalP"/>
    </source>
</evidence>
<dbReference type="PANTHER" id="PTHR42643">
    <property type="entry name" value="IONOTROPIC RECEPTOR 20A-RELATED"/>
    <property type="match status" value="1"/>
</dbReference>
<proteinExistence type="predicted"/>
<keyword evidence="7" id="KW-0325">Glycoprotein</keyword>
<evidence type="ECO:0000256" key="1">
    <source>
        <dbReference type="ARBA" id="ARBA00004651"/>
    </source>
</evidence>
<evidence type="ECO:0000313" key="11">
    <source>
        <dbReference type="Proteomes" id="UP001652628"/>
    </source>
</evidence>
<dbReference type="AlphaFoldDB" id="A0AB39YWH8"/>
<dbReference type="SUPFAM" id="SSF53850">
    <property type="entry name" value="Periplasmic binding protein-like II"/>
    <property type="match status" value="1"/>
</dbReference>
<protein>
    <submittedName>
        <fullName evidence="12">Uncharacterized protein Ir7a</fullName>
    </submittedName>
</protein>
<gene>
    <name evidence="12" type="primary">Ir7a</name>
</gene>
<dbReference type="Gene3D" id="3.40.190.10">
    <property type="entry name" value="Periplasmic binding protein-like II"/>
    <property type="match status" value="1"/>
</dbReference>
<evidence type="ECO:0000259" key="10">
    <source>
        <dbReference type="Pfam" id="PF24061"/>
    </source>
</evidence>
<feature type="transmembrane region" description="Helical" evidence="8">
    <location>
        <begin position="582"/>
        <end position="603"/>
    </location>
</feature>
<feature type="transmembrane region" description="Helical" evidence="8">
    <location>
        <begin position="341"/>
        <end position="366"/>
    </location>
</feature>
<feature type="chain" id="PRO_5045703386" evidence="9">
    <location>
        <begin position="18"/>
        <end position="615"/>
    </location>
</feature>
<feature type="transmembrane region" description="Helical" evidence="8">
    <location>
        <begin position="406"/>
        <end position="422"/>
    </location>
</feature>
<comment type="subcellular location">
    <subcellularLocation>
        <location evidence="1">Cell membrane</location>
        <topology evidence="1">Multi-pass membrane protein</topology>
    </subcellularLocation>
</comment>
<dbReference type="GO" id="GO:0005886">
    <property type="term" value="C:plasma membrane"/>
    <property type="evidence" value="ECO:0007669"/>
    <property type="project" value="UniProtKB-SubCell"/>
</dbReference>
<evidence type="ECO:0000256" key="8">
    <source>
        <dbReference type="SAM" id="Phobius"/>
    </source>
</evidence>